<feature type="transmembrane region" description="Helical" evidence="1">
    <location>
        <begin position="313"/>
        <end position="330"/>
    </location>
</feature>
<dbReference type="KEGG" id="mpv:PRV_02850"/>
<dbReference type="RefSeq" id="WP_022770541.1">
    <property type="nucleotide sequence ID" value="NC_022575.1"/>
</dbReference>
<dbReference type="Proteomes" id="UP000017119">
    <property type="component" value="Chromosome"/>
</dbReference>
<feature type="transmembrane region" description="Helical" evidence="1">
    <location>
        <begin position="64"/>
        <end position="85"/>
    </location>
</feature>
<feature type="transmembrane region" description="Helical" evidence="1">
    <location>
        <begin position="252"/>
        <end position="274"/>
    </location>
</feature>
<proteinExistence type="predicted"/>
<feature type="transmembrane region" description="Helical" evidence="1">
    <location>
        <begin position="173"/>
        <end position="196"/>
    </location>
</feature>
<evidence type="ECO:0000313" key="3">
    <source>
        <dbReference type="Proteomes" id="UP000017119"/>
    </source>
</evidence>
<dbReference type="STRING" id="1403316.PRV_02850"/>
<feature type="transmembrane region" description="Helical" evidence="1">
    <location>
        <begin position="118"/>
        <end position="139"/>
    </location>
</feature>
<protein>
    <submittedName>
        <fullName evidence="2">Uncharacterized protein</fullName>
    </submittedName>
</protein>
<evidence type="ECO:0000256" key="1">
    <source>
        <dbReference type="SAM" id="Phobius"/>
    </source>
</evidence>
<gene>
    <name evidence="2" type="ORF">PRV_02850</name>
</gene>
<dbReference type="OrthoDB" id="397265at2"/>
<dbReference type="EMBL" id="CP006771">
    <property type="protein sequence ID" value="AGX89296.1"/>
    <property type="molecule type" value="Genomic_DNA"/>
</dbReference>
<keyword evidence="3" id="KW-1185">Reference proteome</keyword>
<organism evidence="2 3">
    <name type="scientific">Mycoplasma parvum str. Indiana</name>
    <dbReference type="NCBI Taxonomy" id="1403316"/>
    <lineage>
        <taxon>Bacteria</taxon>
        <taxon>Bacillati</taxon>
        <taxon>Mycoplasmatota</taxon>
        <taxon>Mollicutes</taxon>
        <taxon>Mycoplasmataceae</taxon>
        <taxon>Mycoplasma</taxon>
    </lineage>
</organism>
<keyword evidence="1" id="KW-0472">Membrane</keyword>
<sequence length="347" mass="39560">MVQANLPANSIASSLLGSKHDDIKGEIKEHGEEKSNVKVLGPDPYGAHLQLPDMKKYYRKMCRNCWLTLWFNIFLTLAYLVFSIAENVALWGGNSSFGLKLSSPLITSSTFSGLEKQIPTQIGLGLLDLFWGGYMKNLFSKSRQYKREKQYSIEGYLPTALTRGYIKRLMGLYAWRVNLFWLAVLFMGLGLISLAYGNIAWGVCCLINGADGKNCCCGKGTGANCCCCGKTCNGKDCCCLWWLFKVTENKCWHSWMSMGGIFSFGFGFLIILLSNPILRLKIRKIYWLFGLNEYNMNQEIRERIFRINKRDKTICCIIFCIVGLVFYIVFKRLITSVFNKSLRIFKK</sequence>
<reference evidence="2 3" key="1">
    <citation type="journal article" date="2013" name="Genome Announc.">
        <title>Genome Sequence of Mycoplasma parvum (Formerly Eperythrozoon parvum), a Diminutive Hemoplasma of the Pig.</title>
        <authorList>
            <person name="do Nascimento N.C."/>
            <person name="Dos Santos A.P."/>
            <person name="Chu Y."/>
            <person name="Guimaraes A.M."/>
            <person name="Pagliaro A."/>
            <person name="Messick J.B."/>
        </authorList>
    </citation>
    <scope>NUCLEOTIDE SEQUENCE [LARGE SCALE GENOMIC DNA]</scope>
    <source>
        <strain evidence="2 3">Indiana</strain>
    </source>
</reference>
<name>U5NCI7_9MOLU</name>
<keyword evidence="1" id="KW-1133">Transmembrane helix</keyword>
<keyword evidence="1" id="KW-0812">Transmembrane</keyword>
<evidence type="ECO:0000313" key="2">
    <source>
        <dbReference type="EMBL" id="AGX89296.1"/>
    </source>
</evidence>
<dbReference type="HOGENOM" id="CLU_885138_0_0_14"/>
<accession>U5NCI7</accession>
<dbReference type="PATRIC" id="fig|1403316.3.peg.533"/>
<dbReference type="AlphaFoldDB" id="U5NCI7"/>